<dbReference type="Proteomes" id="UP000315636">
    <property type="component" value="Unassembled WGS sequence"/>
</dbReference>
<evidence type="ECO:0000313" key="1">
    <source>
        <dbReference type="EMBL" id="SMO92071.1"/>
    </source>
</evidence>
<evidence type="ECO:0000313" key="2">
    <source>
        <dbReference type="Proteomes" id="UP000315636"/>
    </source>
</evidence>
<sequence length="82" mass="9348">MTTIEINRVSGNETEFVVGCEFDSKEDAERVFEQIGKEYQTKPKIGDGDFLVDLYRGHDLIDTVVTDGVGAVQIDERFFREE</sequence>
<accession>A0A521F8Y5</accession>
<organism evidence="1 2">
    <name type="scientific">Melghirimyces algeriensis</name>
    <dbReference type="NCBI Taxonomy" id="910412"/>
    <lineage>
        <taxon>Bacteria</taxon>
        <taxon>Bacillati</taxon>
        <taxon>Bacillota</taxon>
        <taxon>Bacilli</taxon>
        <taxon>Bacillales</taxon>
        <taxon>Thermoactinomycetaceae</taxon>
        <taxon>Melghirimyces</taxon>
    </lineage>
</organism>
<dbReference type="RefSeq" id="WP_142506622.1">
    <property type="nucleotide sequence ID" value="NZ_FXTI01000014.1"/>
</dbReference>
<gene>
    <name evidence="1" type="ORF">SAMN06264849_11420</name>
</gene>
<dbReference type="EMBL" id="FXTI01000014">
    <property type="protein sequence ID" value="SMO92071.1"/>
    <property type="molecule type" value="Genomic_DNA"/>
</dbReference>
<name>A0A521F8Y5_9BACL</name>
<proteinExistence type="predicted"/>
<reference evidence="1 2" key="1">
    <citation type="submission" date="2017-05" db="EMBL/GenBank/DDBJ databases">
        <authorList>
            <person name="Varghese N."/>
            <person name="Submissions S."/>
        </authorList>
    </citation>
    <scope>NUCLEOTIDE SEQUENCE [LARGE SCALE GENOMIC DNA]</scope>
    <source>
        <strain evidence="1 2">DSM 45474</strain>
    </source>
</reference>
<protein>
    <submittedName>
        <fullName evidence="1">Uncharacterized protein</fullName>
    </submittedName>
</protein>
<dbReference type="AlphaFoldDB" id="A0A521F8Y5"/>
<keyword evidence="2" id="KW-1185">Reference proteome</keyword>